<sequence>MGDNKESGPEGLNNSIDGEMAVDDEKNGSQSETESKKRRTRTPSPNPTPMQDLMVAASPPKFISFEQLMDAANGVKNMSLAHEIAVNSEFQIEKLQPEKNSIEKQVKEVMQKAFWDALEAKLSQDPPDYSHALVLIEEVKENLLSLLLPQHVRLRAQVLEVLDMDLIRQKIHNEAFDIFFYASYVMGTMARLCAPVRDERVAALKELKDVVPLFKEIFEVLDLMKMDMANFTIQQMRPYLQQQSVDYERKKFNEFLKTQEENGTDGLEFTRLWLKRNFQKLLAAEKEAAEQGQTTSSTPNGTGNDSAATSPPPLPSSSSSSPPSSKATPANILNEGYMETLNWDPNNIYPESLVLDQSRFCEIEKKCKLLTTIAAVQLVTYSSVGAPIAGISSLKTTLKSHVQTLLEGESVDVKTALLNVAEQVKKDVNECLVQHGFSPMDDTTTQTLQGQITDLADADNTIIKLMNQRMMAFIKDSISTRRVEPLKVPAGFSAVETELSQTLGQFLRLISHNRSVFGPHYSDIISRLLEWQQDLSPR</sequence>
<feature type="region of interest" description="Disordered" evidence="2">
    <location>
        <begin position="285"/>
        <end position="330"/>
    </location>
</feature>
<dbReference type="PANTHER" id="PTHR12832:SF11">
    <property type="entry name" value="LD23868P"/>
    <property type="match status" value="1"/>
</dbReference>
<dbReference type="Proteomes" id="UP001374579">
    <property type="component" value="Unassembled WGS sequence"/>
</dbReference>
<dbReference type="EMBL" id="JBAMIC010000004">
    <property type="protein sequence ID" value="KAK7107315.1"/>
    <property type="molecule type" value="Genomic_DNA"/>
</dbReference>
<evidence type="ECO:0000313" key="3">
    <source>
        <dbReference type="EMBL" id="KAK7107315.1"/>
    </source>
</evidence>
<dbReference type="AlphaFoldDB" id="A0AAN9GHV3"/>
<dbReference type="Pfam" id="PF05794">
    <property type="entry name" value="Tcp11"/>
    <property type="match status" value="1"/>
</dbReference>
<reference evidence="3 4" key="1">
    <citation type="submission" date="2024-02" db="EMBL/GenBank/DDBJ databases">
        <title>Chromosome-scale genome assembly of the rough periwinkle Littorina saxatilis.</title>
        <authorList>
            <person name="De Jode A."/>
            <person name="Faria R."/>
            <person name="Formenti G."/>
            <person name="Sims Y."/>
            <person name="Smith T.P."/>
            <person name="Tracey A."/>
            <person name="Wood J.M.D."/>
            <person name="Zagrodzka Z.B."/>
            <person name="Johannesson K."/>
            <person name="Butlin R.K."/>
            <person name="Leder E.H."/>
        </authorList>
    </citation>
    <scope>NUCLEOTIDE SEQUENCE [LARGE SCALE GENOMIC DNA]</scope>
    <source>
        <strain evidence="3">Snail1</strain>
        <tissue evidence="3">Muscle</tissue>
    </source>
</reference>
<protein>
    <recommendedName>
        <fullName evidence="5">T-complex protein 11-like protein 1</fullName>
    </recommendedName>
</protein>
<dbReference type="GO" id="GO:0007165">
    <property type="term" value="P:signal transduction"/>
    <property type="evidence" value="ECO:0007669"/>
    <property type="project" value="TreeGrafter"/>
</dbReference>
<gene>
    <name evidence="3" type="ORF">V1264_015262</name>
</gene>
<evidence type="ECO:0000313" key="4">
    <source>
        <dbReference type="Proteomes" id="UP001374579"/>
    </source>
</evidence>
<feature type="compositionally biased region" description="Low complexity" evidence="2">
    <location>
        <begin position="316"/>
        <end position="330"/>
    </location>
</feature>
<keyword evidence="4" id="KW-1185">Reference proteome</keyword>
<proteinExistence type="inferred from homology"/>
<feature type="compositionally biased region" description="Polar residues" evidence="2">
    <location>
        <begin position="291"/>
        <end position="305"/>
    </location>
</feature>
<comment type="similarity">
    <text evidence="1">Belongs to the TCP11 family.</text>
</comment>
<accession>A0AAN9GHV3</accession>
<dbReference type="PANTHER" id="PTHR12832">
    <property type="entry name" value="TESTIS-SPECIFIC PROTEIN PBS13 T-COMPLEX 11"/>
    <property type="match status" value="1"/>
</dbReference>
<evidence type="ECO:0008006" key="5">
    <source>
        <dbReference type="Google" id="ProtNLM"/>
    </source>
</evidence>
<name>A0AAN9GHV3_9CAEN</name>
<evidence type="ECO:0000256" key="2">
    <source>
        <dbReference type="SAM" id="MobiDB-lite"/>
    </source>
</evidence>
<dbReference type="InterPro" id="IPR008862">
    <property type="entry name" value="Tcp11"/>
</dbReference>
<evidence type="ECO:0000256" key="1">
    <source>
        <dbReference type="ARBA" id="ARBA00010954"/>
    </source>
</evidence>
<comment type="caution">
    <text evidence="3">The sequence shown here is derived from an EMBL/GenBank/DDBJ whole genome shotgun (WGS) entry which is preliminary data.</text>
</comment>
<organism evidence="3 4">
    <name type="scientific">Littorina saxatilis</name>
    <dbReference type="NCBI Taxonomy" id="31220"/>
    <lineage>
        <taxon>Eukaryota</taxon>
        <taxon>Metazoa</taxon>
        <taxon>Spiralia</taxon>
        <taxon>Lophotrochozoa</taxon>
        <taxon>Mollusca</taxon>
        <taxon>Gastropoda</taxon>
        <taxon>Caenogastropoda</taxon>
        <taxon>Littorinimorpha</taxon>
        <taxon>Littorinoidea</taxon>
        <taxon>Littorinidae</taxon>
        <taxon>Littorina</taxon>
    </lineage>
</organism>
<feature type="region of interest" description="Disordered" evidence="2">
    <location>
        <begin position="1"/>
        <end position="53"/>
    </location>
</feature>